<organism evidence="9 10">
    <name type="scientific">Candidatus Woesebacteria bacterium RIFOXYA1_FULL_48_16</name>
    <dbReference type="NCBI Taxonomy" id="1802535"/>
    <lineage>
        <taxon>Bacteria</taxon>
        <taxon>Candidatus Woeseibacteriota</taxon>
    </lineage>
</organism>
<dbReference type="InterPro" id="IPR003369">
    <property type="entry name" value="TatA/B/E"/>
</dbReference>
<keyword evidence="2" id="KW-0813">Transport</keyword>
<keyword evidence="7 8" id="KW-0472">Membrane</keyword>
<evidence type="ECO:0000256" key="2">
    <source>
        <dbReference type="ARBA" id="ARBA00022448"/>
    </source>
</evidence>
<keyword evidence="3 8" id="KW-0812">Transmembrane</keyword>
<name>A0A1F8CPF5_9BACT</name>
<evidence type="ECO:0000256" key="1">
    <source>
        <dbReference type="ARBA" id="ARBA00004167"/>
    </source>
</evidence>
<accession>A0A1F8CPF5</accession>
<feature type="transmembrane region" description="Helical" evidence="8">
    <location>
        <begin position="12"/>
        <end position="29"/>
    </location>
</feature>
<dbReference type="EMBL" id="MGHV01000054">
    <property type="protein sequence ID" value="OGM77445.1"/>
    <property type="molecule type" value="Genomic_DNA"/>
</dbReference>
<proteinExistence type="predicted"/>
<evidence type="ECO:0000256" key="7">
    <source>
        <dbReference type="ARBA" id="ARBA00023136"/>
    </source>
</evidence>
<dbReference type="Proteomes" id="UP000178430">
    <property type="component" value="Unassembled WGS sequence"/>
</dbReference>
<evidence type="ECO:0000256" key="3">
    <source>
        <dbReference type="ARBA" id="ARBA00022692"/>
    </source>
</evidence>
<keyword evidence="4" id="KW-0653">Protein transport</keyword>
<gene>
    <name evidence="9" type="ORF">A2197_03005</name>
</gene>
<evidence type="ECO:0000256" key="6">
    <source>
        <dbReference type="ARBA" id="ARBA00023010"/>
    </source>
</evidence>
<comment type="caution">
    <text evidence="9">The sequence shown here is derived from an EMBL/GenBank/DDBJ whole genome shotgun (WGS) entry which is preliminary data.</text>
</comment>
<reference evidence="9 10" key="1">
    <citation type="journal article" date="2016" name="Nat. Commun.">
        <title>Thousands of microbial genomes shed light on interconnected biogeochemical processes in an aquifer system.</title>
        <authorList>
            <person name="Anantharaman K."/>
            <person name="Brown C.T."/>
            <person name="Hug L.A."/>
            <person name="Sharon I."/>
            <person name="Castelle C.J."/>
            <person name="Probst A.J."/>
            <person name="Thomas B.C."/>
            <person name="Singh A."/>
            <person name="Wilkins M.J."/>
            <person name="Karaoz U."/>
            <person name="Brodie E.L."/>
            <person name="Williams K.H."/>
            <person name="Hubbard S.S."/>
            <person name="Banfield J.F."/>
        </authorList>
    </citation>
    <scope>NUCLEOTIDE SEQUENCE [LARGE SCALE GENOMIC DNA]</scope>
</reference>
<evidence type="ECO:0000313" key="10">
    <source>
        <dbReference type="Proteomes" id="UP000178430"/>
    </source>
</evidence>
<dbReference type="AlphaFoldDB" id="A0A1F8CPF5"/>
<dbReference type="GO" id="GO:0015031">
    <property type="term" value="P:protein transport"/>
    <property type="evidence" value="ECO:0007669"/>
    <property type="project" value="UniProtKB-KW"/>
</dbReference>
<sequence>MLNFIKNIGPVEWVVILLILIIIFGRKILVSLGRASGETVRELKSVKKSLTDAVEGTEDKPEKKEVS</sequence>
<comment type="subcellular location">
    <subcellularLocation>
        <location evidence="1">Membrane</location>
        <topology evidence="1">Single-pass membrane protein</topology>
    </subcellularLocation>
</comment>
<dbReference type="Pfam" id="PF02416">
    <property type="entry name" value="TatA_B_E"/>
    <property type="match status" value="1"/>
</dbReference>
<evidence type="ECO:0000256" key="5">
    <source>
        <dbReference type="ARBA" id="ARBA00022989"/>
    </source>
</evidence>
<protein>
    <recommendedName>
        <fullName evidence="11">Sec-independent protein translocase protein TatA</fullName>
    </recommendedName>
</protein>
<evidence type="ECO:0000256" key="4">
    <source>
        <dbReference type="ARBA" id="ARBA00022927"/>
    </source>
</evidence>
<dbReference type="GO" id="GO:0016020">
    <property type="term" value="C:membrane"/>
    <property type="evidence" value="ECO:0007669"/>
    <property type="project" value="UniProtKB-ARBA"/>
</dbReference>
<evidence type="ECO:0000313" key="9">
    <source>
        <dbReference type="EMBL" id="OGM77445.1"/>
    </source>
</evidence>
<evidence type="ECO:0000256" key="8">
    <source>
        <dbReference type="SAM" id="Phobius"/>
    </source>
</evidence>
<dbReference type="Gene3D" id="1.20.5.3310">
    <property type="match status" value="1"/>
</dbReference>
<keyword evidence="5 8" id="KW-1133">Transmembrane helix</keyword>
<keyword evidence="6" id="KW-0811">Translocation</keyword>
<evidence type="ECO:0008006" key="11">
    <source>
        <dbReference type="Google" id="ProtNLM"/>
    </source>
</evidence>